<dbReference type="GO" id="GO:0008408">
    <property type="term" value="F:3'-5' exonuclease activity"/>
    <property type="evidence" value="ECO:0007669"/>
    <property type="project" value="InterPro"/>
</dbReference>
<keyword evidence="7" id="KW-0239">DNA-directed DNA polymerase</keyword>
<sequence>MPENNLIHLHTHSHYSLLDGLAKIDDLLDRAEELGMKSLALTDHGNLHGAIEFYKKAKKRNIKPILGVEAYLAPGARGDKNPNGPKYFHQLLLAENETGWKNLIKLVSIANLEGFYYKPRIDIEILKKYHEGLIGTSSCLAGIIPQLIIQNKTEEAFDTLKKFKNIFKEENFFLELQHHPNIPEQIKVNSLLKNFSQKSNTPLIVTQDIHYVKKADAEYHDILLAVQTGNKVADEDRMTLKMDDFSMTSEAELEEHFKDTPEVFINTHKIADRCNVKIELGEIKLPKFPLPENFNDDFSYLNHLARKMVHDRYKEITTDIQKRLDYELDVIKQTGYAGYFLIVQDFINWAKNRGIAVGPGRGSAAGSLVAYSLKITDIDPLKYDLLFERFLNPERIQMPDIDIDFADTRRDEVLSYVREKYGAGHVAQIITFGTMAARAAIRDAGRALGLPYSLCDKIAKLIPFNTKLKDALKNVSDLKQLYQTDQDAKKVLDAALHLEGVARHASIHACGTVIAPNALTEYVPIQRAPQDENTIITQFEMHAIEDLGLLKMDFLGLKNLSIIENTVNLIKEYKNIDLDISKLELNDHQTYKLLQDGDTTGVFQFESTGMRRYMKELKPTEFEDLIAMVSLYRPGPIELIPTYINRKHGQEKVVYLHEKLEPILKNTYGVGVYQEQMMRIARDLGGFSLGEADILRKAIGKKIEHLLAEQKVKLIKGMQENGIDEKTAKQIWELFPPFARYGFNRSHAACYALIGYQTAYLRAHYKTEFGTSLLNADLHDIERLSFLITEAKKTGLKVYGPDINKSESLFTPEENGIRFGLVAIKNVGQAITESIVAERAKSGSFKNFTDLLTRVKHKDLNKKSLESLIKAGALDSLNIERGQALHNIDNIIGYVSNLRKNGVDGHQSLFKQTDTLNTLKLEPSSEASKKDTLTWEKELIGFYVSDHPLIHLEDKLKKYDVKPISFALNNKNEKLIFRIAGTITSLKKHITKKGQPMMFVTLEDEENSIEMLVFSEPIIKKPDMWKDNNIVILEGRMSHKDNNPKFIVDRAGEL</sequence>
<evidence type="ECO:0000313" key="10">
    <source>
        <dbReference type="EMBL" id="PIR04751.1"/>
    </source>
</evidence>
<reference evidence="10 11" key="1">
    <citation type="submission" date="2017-09" db="EMBL/GenBank/DDBJ databases">
        <title>Depth-based differentiation of microbial function through sediment-hosted aquifers and enrichment of novel symbionts in the deep terrestrial subsurface.</title>
        <authorList>
            <person name="Probst A.J."/>
            <person name="Ladd B."/>
            <person name="Jarett J.K."/>
            <person name="Geller-Mcgrath D.E."/>
            <person name="Sieber C.M."/>
            <person name="Emerson J.B."/>
            <person name="Anantharaman K."/>
            <person name="Thomas B.C."/>
            <person name="Malmstrom R."/>
            <person name="Stieglmeier M."/>
            <person name="Klingl A."/>
            <person name="Woyke T."/>
            <person name="Ryan C.M."/>
            <person name="Banfield J.F."/>
        </authorList>
    </citation>
    <scope>NUCLEOTIDE SEQUENCE [LARGE SCALE GENOMIC DNA]</scope>
    <source>
        <strain evidence="10">CG11_big_fil_rev_8_21_14_0_20_35_14</strain>
    </source>
</reference>
<dbReference type="AlphaFoldDB" id="A0A2H0N787"/>
<dbReference type="Gene3D" id="1.10.150.870">
    <property type="match status" value="1"/>
</dbReference>
<dbReference type="Pfam" id="PF07733">
    <property type="entry name" value="DNA_pol3_alpha"/>
    <property type="match status" value="1"/>
</dbReference>
<evidence type="ECO:0000256" key="7">
    <source>
        <dbReference type="ARBA" id="ARBA00022932"/>
    </source>
</evidence>
<evidence type="ECO:0000259" key="9">
    <source>
        <dbReference type="SMART" id="SM00481"/>
    </source>
</evidence>
<name>A0A2H0N787_9BACT</name>
<evidence type="ECO:0000313" key="11">
    <source>
        <dbReference type="Proteomes" id="UP000229893"/>
    </source>
</evidence>
<dbReference type="Gene3D" id="1.10.10.1600">
    <property type="entry name" value="Bacterial DNA polymerase III alpha subunit, thumb domain"/>
    <property type="match status" value="1"/>
</dbReference>
<comment type="caution">
    <text evidence="10">The sequence shown here is derived from an EMBL/GenBank/DDBJ whole genome shotgun (WGS) entry which is preliminary data.</text>
</comment>
<dbReference type="InterPro" id="IPR011708">
    <property type="entry name" value="DNA_pol3_alpha_NTPase_dom"/>
</dbReference>
<protein>
    <recommendedName>
        <fullName evidence="3">DNA polymerase III subunit alpha</fullName>
        <ecNumber evidence="2">2.7.7.7</ecNumber>
    </recommendedName>
</protein>
<evidence type="ECO:0000256" key="4">
    <source>
        <dbReference type="ARBA" id="ARBA00022679"/>
    </source>
</evidence>
<gene>
    <name evidence="10" type="ORF">COV57_02860</name>
</gene>
<dbReference type="NCBIfam" id="NF004226">
    <property type="entry name" value="PRK05673.1"/>
    <property type="match status" value="1"/>
</dbReference>
<comment type="catalytic activity">
    <reaction evidence="8">
        <text>DNA(n) + a 2'-deoxyribonucleoside 5'-triphosphate = DNA(n+1) + diphosphate</text>
        <dbReference type="Rhea" id="RHEA:22508"/>
        <dbReference type="Rhea" id="RHEA-COMP:17339"/>
        <dbReference type="Rhea" id="RHEA-COMP:17340"/>
        <dbReference type="ChEBI" id="CHEBI:33019"/>
        <dbReference type="ChEBI" id="CHEBI:61560"/>
        <dbReference type="ChEBI" id="CHEBI:173112"/>
        <dbReference type="EC" id="2.7.7.7"/>
    </reaction>
</comment>
<dbReference type="SUPFAM" id="SSF89550">
    <property type="entry name" value="PHP domain-like"/>
    <property type="match status" value="1"/>
</dbReference>
<comment type="subcellular location">
    <subcellularLocation>
        <location evidence="1">Cytoplasm</location>
    </subcellularLocation>
</comment>
<evidence type="ECO:0000256" key="1">
    <source>
        <dbReference type="ARBA" id="ARBA00004496"/>
    </source>
</evidence>
<dbReference type="Pfam" id="PF14579">
    <property type="entry name" value="HHH_6"/>
    <property type="match status" value="1"/>
</dbReference>
<dbReference type="InterPro" id="IPR040982">
    <property type="entry name" value="DNA_pol3_finger"/>
</dbReference>
<dbReference type="EMBL" id="PCWO01000041">
    <property type="protein sequence ID" value="PIR04751.1"/>
    <property type="molecule type" value="Genomic_DNA"/>
</dbReference>
<evidence type="ECO:0000256" key="3">
    <source>
        <dbReference type="ARBA" id="ARBA00019114"/>
    </source>
</evidence>
<dbReference type="InterPro" id="IPR004365">
    <property type="entry name" value="NA-bd_OB_tRNA"/>
</dbReference>
<dbReference type="Pfam" id="PF17657">
    <property type="entry name" value="DNA_pol3_finger"/>
    <property type="match status" value="1"/>
</dbReference>
<dbReference type="SMART" id="SM00481">
    <property type="entry name" value="POLIIIAc"/>
    <property type="match status" value="1"/>
</dbReference>
<dbReference type="CDD" id="cd12113">
    <property type="entry name" value="PHP_PolIIIA_DnaE3"/>
    <property type="match status" value="1"/>
</dbReference>
<accession>A0A2H0N787</accession>
<evidence type="ECO:0000256" key="6">
    <source>
        <dbReference type="ARBA" id="ARBA00022705"/>
    </source>
</evidence>
<keyword evidence="6" id="KW-0235">DNA replication</keyword>
<dbReference type="PANTHER" id="PTHR32294">
    <property type="entry name" value="DNA POLYMERASE III SUBUNIT ALPHA"/>
    <property type="match status" value="1"/>
</dbReference>
<dbReference type="Gene3D" id="3.20.20.140">
    <property type="entry name" value="Metal-dependent hydrolases"/>
    <property type="match status" value="1"/>
</dbReference>
<dbReference type="GO" id="GO:0003887">
    <property type="term" value="F:DNA-directed DNA polymerase activity"/>
    <property type="evidence" value="ECO:0007669"/>
    <property type="project" value="UniProtKB-KW"/>
</dbReference>
<dbReference type="InterPro" id="IPR016195">
    <property type="entry name" value="Pol/histidinol_Pase-like"/>
</dbReference>
<dbReference type="NCBIfam" id="TIGR00594">
    <property type="entry name" value="polc"/>
    <property type="match status" value="1"/>
</dbReference>
<dbReference type="EC" id="2.7.7.7" evidence="2"/>
<dbReference type="InterPro" id="IPR003141">
    <property type="entry name" value="Pol/His_phosphatase_N"/>
</dbReference>
<dbReference type="InterPro" id="IPR029460">
    <property type="entry name" value="DNAPol_HHH"/>
</dbReference>
<dbReference type="NCBIfam" id="NF005298">
    <property type="entry name" value="PRK06826.1"/>
    <property type="match status" value="1"/>
</dbReference>
<proteinExistence type="predicted"/>
<evidence type="ECO:0000256" key="8">
    <source>
        <dbReference type="ARBA" id="ARBA00049244"/>
    </source>
</evidence>
<evidence type="ECO:0000256" key="2">
    <source>
        <dbReference type="ARBA" id="ARBA00012417"/>
    </source>
</evidence>
<dbReference type="InterPro" id="IPR004805">
    <property type="entry name" value="DnaE2/DnaE/PolC"/>
</dbReference>
<dbReference type="Pfam" id="PF02811">
    <property type="entry name" value="PHP"/>
    <property type="match status" value="1"/>
</dbReference>
<dbReference type="PANTHER" id="PTHR32294:SF0">
    <property type="entry name" value="DNA POLYMERASE III SUBUNIT ALPHA"/>
    <property type="match status" value="1"/>
</dbReference>
<organism evidence="10 11">
    <name type="scientific">Candidatus Liptonbacteria bacterium CG11_big_fil_rev_8_21_14_0_20_35_14</name>
    <dbReference type="NCBI Taxonomy" id="1974634"/>
    <lineage>
        <taxon>Bacteria</taxon>
        <taxon>Candidatus Liptoniibacteriota</taxon>
    </lineage>
</organism>
<dbReference type="CDD" id="cd04485">
    <property type="entry name" value="DnaE_OBF"/>
    <property type="match status" value="1"/>
</dbReference>
<feature type="domain" description="Polymerase/histidinol phosphatase N-terminal" evidence="9">
    <location>
        <begin position="7"/>
        <end position="74"/>
    </location>
</feature>
<dbReference type="GO" id="GO:0005737">
    <property type="term" value="C:cytoplasm"/>
    <property type="evidence" value="ECO:0007669"/>
    <property type="project" value="UniProtKB-SubCell"/>
</dbReference>
<dbReference type="InterPro" id="IPR004013">
    <property type="entry name" value="PHP_dom"/>
</dbReference>
<dbReference type="Proteomes" id="UP000229893">
    <property type="component" value="Unassembled WGS sequence"/>
</dbReference>
<dbReference type="InterPro" id="IPR041931">
    <property type="entry name" value="DNA_pol3_alpha_thumb_dom"/>
</dbReference>
<dbReference type="GO" id="GO:0006260">
    <property type="term" value="P:DNA replication"/>
    <property type="evidence" value="ECO:0007669"/>
    <property type="project" value="UniProtKB-KW"/>
</dbReference>
<keyword evidence="4" id="KW-0808">Transferase</keyword>
<keyword evidence="5" id="KW-0548">Nucleotidyltransferase</keyword>
<evidence type="ECO:0000256" key="5">
    <source>
        <dbReference type="ARBA" id="ARBA00022695"/>
    </source>
</evidence>
<dbReference type="GO" id="GO:0003676">
    <property type="term" value="F:nucleic acid binding"/>
    <property type="evidence" value="ECO:0007669"/>
    <property type="project" value="InterPro"/>
</dbReference>
<dbReference type="Pfam" id="PF01336">
    <property type="entry name" value="tRNA_anti-codon"/>
    <property type="match status" value="1"/>
</dbReference>